<feature type="transmembrane region" description="Helical" evidence="1">
    <location>
        <begin position="332"/>
        <end position="354"/>
    </location>
</feature>
<comment type="caution">
    <text evidence="2">The sequence shown here is derived from an EMBL/GenBank/DDBJ whole genome shotgun (WGS) entry which is preliminary data.</text>
</comment>
<dbReference type="InterPro" id="IPR011049">
    <property type="entry name" value="Serralysin-like_metalloprot_C"/>
</dbReference>
<dbReference type="PANTHER" id="PTHR31453">
    <property type="entry name" value="TRANSMEMBRANE PROTEIN 236"/>
    <property type="match status" value="1"/>
</dbReference>
<evidence type="ECO:0000256" key="1">
    <source>
        <dbReference type="SAM" id="Phobius"/>
    </source>
</evidence>
<evidence type="ECO:0008006" key="4">
    <source>
        <dbReference type="Google" id="ProtNLM"/>
    </source>
</evidence>
<feature type="transmembrane region" description="Helical" evidence="1">
    <location>
        <begin position="12"/>
        <end position="32"/>
    </location>
</feature>
<dbReference type="Proteomes" id="UP000579812">
    <property type="component" value="Unassembled WGS sequence"/>
</dbReference>
<dbReference type="InterPro" id="IPR020394">
    <property type="entry name" value="Uncharacterised_FAM23-like_TM"/>
</dbReference>
<dbReference type="OrthoDB" id="6286514at2759"/>
<proteinExistence type="predicted"/>
<evidence type="ECO:0000313" key="3">
    <source>
        <dbReference type="Proteomes" id="UP000579812"/>
    </source>
</evidence>
<feature type="transmembrane region" description="Helical" evidence="1">
    <location>
        <begin position="52"/>
        <end position="73"/>
    </location>
</feature>
<feature type="transmembrane region" description="Helical" evidence="1">
    <location>
        <begin position="94"/>
        <end position="115"/>
    </location>
</feature>
<reference evidence="2 3" key="1">
    <citation type="submission" date="2020-04" db="EMBL/GenBank/DDBJ databases">
        <title>Chromosome-level genome assembly of a cyprinid fish Onychostoma macrolepis by integration of Nanopore Sequencing, Bionano and Hi-C technology.</title>
        <authorList>
            <person name="Wang D."/>
        </authorList>
    </citation>
    <scope>NUCLEOTIDE SEQUENCE [LARGE SCALE GENOMIC DNA]</scope>
    <source>
        <strain evidence="2">SWU-2019</strain>
        <tissue evidence="2">Muscle</tissue>
    </source>
</reference>
<organism evidence="2 3">
    <name type="scientific">Onychostoma macrolepis</name>
    <dbReference type="NCBI Taxonomy" id="369639"/>
    <lineage>
        <taxon>Eukaryota</taxon>
        <taxon>Metazoa</taxon>
        <taxon>Chordata</taxon>
        <taxon>Craniata</taxon>
        <taxon>Vertebrata</taxon>
        <taxon>Euteleostomi</taxon>
        <taxon>Actinopterygii</taxon>
        <taxon>Neopterygii</taxon>
        <taxon>Teleostei</taxon>
        <taxon>Ostariophysi</taxon>
        <taxon>Cypriniformes</taxon>
        <taxon>Cyprinidae</taxon>
        <taxon>Acrossocheilinae</taxon>
        <taxon>Onychostoma</taxon>
    </lineage>
</organism>
<keyword evidence="1" id="KW-0472">Membrane</keyword>
<keyword evidence="1" id="KW-0812">Transmembrane</keyword>
<evidence type="ECO:0000313" key="2">
    <source>
        <dbReference type="EMBL" id="KAF4110722.1"/>
    </source>
</evidence>
<accession>A0A7J6CY84</accession>
<dbReference type="EMBL" id="JAAMOB010000007">
    <property type="protein sequence ID" value="KAF4110722.1"/>
    <property type="molecule type" value="Genomic_DNA"/>
</dbReference>
<gene>
    <name evidence="2" type="ORF">G5714_007753</name>
</gene>
<keyword evidence="3" id="KW-1185">Reference proteome</keyword>
<feature type="transmembrane region" description="Helical" evidence="1">
    <location>
        <begin position="374"/>
        <end position="406"/>
    </location>
</feature>
<keyword evidence="1" id="KW-1133">Transmembrane helix</keyword>
<protein>
    <recommendedName>
        <fullName evidence="4">Transmembrane protein 236</fullName>
    </recommendedName>
</protein>
<dbReference type="AlphaFoldDB" id="A0A7J6CY84"/>
<feature type="transmembrane region" description="Helical" evidence="1">
    <location>
        <begin position="127"/>
        <end position="146"/>
    </location>
</feature>
<dbReference type="PANTHER" id="PTHR31453:SF2">
    <property type="entry name" value="TRANSMEMBRANE PROTEIN 236"/>
    <property type="match status" value="1"/>
</dbReference>
<sequence length="421" mass="45619">MGSGSRIKFAVCEVLQFASFCVPLFIIMQRFALIVARVKSQLQPTGGNSTTAYWLIVASSVAYVTSVAMLIWLPMKYMVFMKKAALVARKKWRPVALAFVLLSTLPCFAFLIASSEVQIRHNLRLDTFAELPVSLVLFSLICIDIVERIRHCRLTGQANELARDADIPTTLTHVGRITPIVTPITGPFPSPSTGSAGTEHAGAANTIVRGLPGNTTVSGIPGNGTLLGLSSNTTVPGLPNNGAVPGHLGNTTVPGLPGNGVLPRVPGNHGQQLGITGICPHSGIPFQNITSSYSGPLSFLLASDTRAEVFADSFLFWLDTVEMVRVAGHTPVYFSGWALPVYLFCFLSTMRLALTPHSPLLSPLGVVFQDLPFLVLRMALIGIFGFVTPLLYVMKNLLVCLAYIYFNFMTKLRVFNTERMF</sequence>
<name>A0A7J6CY84_9TELE</name>
<dbReference type="SUPFAM" id="SSF51120">
    <property type="entry name" value="beta-Roll"/>
    <property type="match status" value="1"/>
</dbReference>